<dbReference type="Proteomes" id="UP000078062">
    <property type="component" value="Chromosome"/>
</dbReference>
<accession>A0A1A9HDK3</accession>
<dbReference type="AlphaFoldDB" id="A0A1A9HDK3"/>
<keyword evidence="1" id="KW-0255">Endonuclease</keyword>
<evidence type="ECO:0000313" key="1">
    <source>
        <dbReference type="EMBL" id="ANH47881.1"/>
    </source>
</evidence>
<gene>
    <name evidence="1" type="ORF">AA977_01300</name>
</gene>
<sequence length="57" mass="6979">MISIKVFGLSLADTILERFKDFMREQPEPYKFFQVFYAQEKERFLNSKIKARKRLVF</sequence>
<evidence type="ECO:0000313" key="2">
    <source>
        <dbReference type="Proteomes" id="UP000078062"/>
    </source>
</evidence>
<reference evidence="1 2" key="1">
    <citation type="submission" date="2014-04" db="EMBL/GenBank/DDBJ databases">
        <title>Detecting global and local adaptation in a worldwide sample of Helicobacter pylori genomes.</title>
        <authorList>
            <person name="Montano V."/>
            <person name="Didelot X."/>
            <person name="Foll M."/>
            <person name="Linz B."/>
            <person name="Reinhardt R."/>
            <person name="Suerbaum S."/>
            <person name="Moodley Y."/>
            <person name="Jensen J.D."/>
        </authorList>
    </citation>
    <scope>NUCLEOTIDE SEQUENCE [LARGE SCALE GENOMIC DNA]</scope>
    <source>
        <strain evidence="1 2">K26A1</strain>
    </source>
</reference>
<keyword evidence="1" id="KW-0378">Hydrolase</keyword>
<keyword evidence="1" id="KW-0540">Nuclease</keyword>
<dbReference type="GO" id="GO:0004519">
    <property type="term" value="F:endonuclease activity"/>
    <property type="evidence" value="ECO:0007669"/>
    <property type="project" value="UniProtKB-KW"/>
</dbReference>
<proteinExistence type="predicted"/>
<dbReference type="PATRIC" id="fig|210.2441.peg.268"/>
<protein>
    <submittedName>
        <fullName evidence="1">Endonuclease</fullName>
    </submittedName>
</protein>
<organism evidence="1 2">
    <name type="scientific">Helicobacter pylori</name>
    <name type="common">Campylobacter pylori</name>
    <dbReference type="NCBI Taxonomy" id="210"/>
    <lineage>
        <taxon>Bacteria</taxon>
        <taxon>Pseudomonadati</taxon>
        <taxon>Campylobacterota</taxon>
        <taxon>Epsilonproteobacteria</taxon>
        <taxon>Campylobacterales</taxon>
        <taxon>Helicobacteraceae</taxon>
        <taxon>Helicobacter</taxon>
    </lineage>
</organism>
<name>A0A1A9HDK3_HELPX</name>
<dbReference type="EMBL" id="CP011486">
    <property type="protein sequence ID" value="ANH47881.1"/>
    <property type="molecule type" value="Genomic_DNA"/>
</dbReference>